<keyword evidence="12" id="KW-1185">Reference proteome</keyword>
<keyword evidence="7 8" id="KW-0472">Membrane</keyword>
<keyword evidence="5 8" id="KW-0812">Transmembrane</keyword>
<evidence type="ECO:0000313" key="9">
    <source>
        <dbReference type="EMBL" id="CDG17543.1"/>
    </source>
</evidence>
<dbReference type="EMBL" id="FO704550">
    <property type="protein sequence ID" value="CDG17543.1"/>
    <property type="molecule type" value="Genomic_DNA"/>
</dbReference>
<feature type="transmembrane region" description="Helical" evidence="8">
    <location>
        <begin position="80"/>
        <end position="102"/>
    </location>
</feature>
<keyword evidence="4" id="KW-1003">Cell membrane</keyword>
<dbReference type="Proteomes" id="UP000032721">
    <property type="component" value="Chromosome"/>
</dbReference>
<feature type="transmembrane region" description="Helical" evidence="8">
    <location>
        <begin position="258"/>
        <end position="278"/>
    </location>
</feature>
<evidence type="ECO:0000256" key="6">
    <source>
        <dbReference type="ARBA" id="ARBA00022989"/>
    </source>
</evidence>
<evidence type="ECO:0000256" key="1">
    <source>
        <dbReference type="ARBA" id="ARBA00004651"/>
    </source>
</evidence>
<dbReference type="KEGG" id="xdo:XDD1_1844"/>
<dbReference type="PANTHER" id="PTHR21716">
    <property type="entry name" value="TRANSMEMBRANE PROTEIN"/>
    <property type="match status" value="1"/>
</dbReference>
<evidence type="ECO:0000313" key="12">
    <source>
        <dbReference type="Proteomes" id="UP000324170"/>
    </source>
</evidence>
<comment type="subcellular location">
    <subcellularLocation>
        <location evidence="1">Cell membrane</location>
        <topology evidence="1">Multi-pass membrane protein</topology>
    </subcellularLocation>
</comment>
<sequence>MTFVTANRINYLRNDFMEKSPSRLDLPKLLFALFFILLLITTSFWVLSPFVLGFIWSGMVVIATWPLLEKLQQRLWGKRWIAVSIMTLLLVLLFVIPIALLVSSLVENSAPLIAWAKSPASFQLPQLEWLNRIPVIGDDLYFKWQSLMADGGNMLLNKIPPYIGKAATWFLTQAANAGRFLFHLALMVMFSVLLYWKGDQVMLSIRHFAIRLADQRGDAVVLLAARSIRAVALGVVVTALVQAIAGGIGLAIAGIPYAMILTVLMFVCCVAQLGPLLILVPSIAWLYWTGETTWGTILIIWSLILTTMDGVLRPFLIRLGADLPMVLILTGVIGGILSLGVIGLFIGPVVLAVSYSLLLAWMNEVPKPENKIADSENHFGEKQVK</sequence>
<organism evidence="9 11">
    <name type="scientific">Xenorhabdus doucetiae</name>
    <dbReference type="NCBI Taxonomy" id="351671"/>
    <lineage>
        <taxon>Bacteria</taxon>
        <taxon>Pseudomonadati</taxon>
        <taxon>Pseudomonadota</taxon>
        <taxon>Gammaproteobacteria</taxon>
        <taxon>Enterobacterales</taxon>
        <taxon>Morganellaceae</taxon>
        <taxon>Xenorhabdus</taxon>
    </lineage>
</organism>
<dbReference type="NCBIfam" id="NF008216">
    <property type="entry name" value="PRK10983.1"/>
    <property type="match status" value="1"/>
</dbReference>
<dbReference type="Proteomes" id="UP000324170">
    <property type="component" value="Unassembled WGS sequence"/>
</dbReference>
<dbReference type="AlphaFoldDB" id="A0A068QRD0"/>
<comment type="similarity">
    <text evidence="2">Belongs to the autoinducer-2 exporter (AI-2E) (TC 2.A.86) family.</text>
</comment>
<evidence type="ECO:0000256" key="7">
    <source>
        <dbReference type="ARBA" id="ARBA00023136"/>
    </source>
</evidence>
<name>A0A068QRD0_9GAMM</name>
<dbReference type="EMBL" id="VNHN01000010">
    <property type="protein sequence ID" value="TYP12411.1"/>
    <property type="molecule type" value="Genomic_DNA"/>
</dbReference>
<feature type="transmembrane region" description="Helical" evidence="8">
    <location>
        <begin position="26"/>
        <end position="45"/>
    </location>
</feature>
<evidence type="ECO:0000256" key="4">
    <source>
        <dbReference type="ARBA" id="ARBA00022475"/>
    </source>
</evidence>
<keyword evidence="3" id="KW-0813">Transport</keyword>
<reference evidence="10 12" key="2">
    <citation type="submission" date="2019-07" db="EMBL/GenBank/DDBJ databases">
        <title>Genomic Encyclopedia of Type Strains, Phase I: the one thousand microbial genomes (KMG-I) project.</title>
        <authorList>
            <person name="Kyrpides N."/>
        </authorList>
    </citation>
    <scope>NUCLEOTIDE SEQUENCE [LARGE SCALE GENOMIC DNA]</scope>
    <source>
        <strain evidence="10 12">DSM 17909</strain>
    </source>
</reference>
<protein>
    <submittedName>
        <fullName evidence="10">PurR-regulated permease PerM</fullName>
    </submittedName>
</protein>
<dbReference type="HOGENOM" id="CLU_041771_1_1_6"/>
<dbReference type="PANTHER" id="PTHR21716:SF67">
    <property type="entry name" value="TRANSPORT PROTEIN YDIK-RELATED"/>
    <property type="match status" value="1"/>
</dbReference>
<proteinExistence type="inferred from homology"/>
<evidence type="ECO:0000256" key="3">
    <source>
        <dbReference type="ARBA" id="ARBA00022448"/>
    </source>
</evidence>
<feature type="transmembrane region" description="Helical" evidence="8">
    <location>
        <begin position="180"/>
        <end position="196"/>
    </location>
</feature>
<dbReference type="STRING" id="351671.XDD1_1844"/>
<evidence type="ECO:0000256" key="8">
    <source>
        <dbReference type="SAM" id="Phobius"/>
    </source>
</evidence>
<evidence type="ECO:0000313" key="10">
    <source>
        <dbReference type="EMBL" id="TYP12411.1"/>
    </source>
</evidence>
<feature type="transmembrane region" description="Helical" evidence="8">
    <location>
        <begin position="230"/>
        <end position="252"/>
    </location>
</feature>
<dbReference type="GO" id="GO:0005886">
    <property type="term" value="C:plasma membrane"/>
    <property type="evidence" value="ECO:0007669"/>
    <property type="project" value="UniProtKB-SubCell"/>
</dbReference>
<gene>
    <name evidence="10" type="ORF">LY16_00934</name>
    <name evidence="9" type="ORF">XDD1_1844</name>
</gene>
<feature type="transmembrane region" description="Helical" evidence="8">
    <location>
        <begin position="51"/>
        <end position="68"/>
    </location>
</feature>
<evidence type="ECO:0000256" key="5">
    <source>
        <dbReference type="ARBA" id="ARBA00022692"/>
    </source>
</evidence>
<feature type="transmembrane region" description="Helical" evidence="8">
    <location>
        <begin position="325"/>
        <end position="358"/>
    </location>
</feature>
<keyword evidence="6 8" id="KW-1133">Transmembrane helix</keyword>
<dbReference type="Pfam" id="PF01594">
    <property type="entry name" value="AI-2E_transport"/>
    <property type="match status" value="1"/>
</dbReference>
<evidence type="ECO:0000313" key="11">
    <source>
        <dbReference type="Proteomes" id="UP000032721"/>
    </source>
</evidence>
<evidence type="ECO:0000256" key="2">
    <source>
        <dbReference type="ARBA" id="ARBA00009773"/>
    </source>
</evidence>
<dbReference type="InterPro" id="IPR002549">
    <property type="entry name" value="AI-2E-like"/>
</dbReference>
<accession>A0A068QRD0</accession>
<reference evidence="9 11" key="1">
    <citation type="submission" date="2013-07" db="EMBL/GenBank/DDBJ databases">
        <authorList>
            <person name="Genoscope - CEA"/>
        </authorList>
    </citation>
    <scope>NUCLEOTIDE SEQUENCE [LARGE SCALE GENOMIC DNA]</scope>
    <source>
        <strain evidence="9">FRM16</strain>
        <strain evidence="11">FRM16 / DSM 17909</strain>
    </source>
</reference>
<feature type="transmembrane region" description="Helical" evidence="8">
    <location>
        <begin position="285"/>
        <end position="305"/>
    </location>
</feature>